<dbReference type="AlphaFoldDB" id="L7JKK0"/>
<proteinExistence type="predicted"/>
<evidence type="ECO:0000256" key="1">
    <source>
        <dbReference type="SAM" id="MobiDB-lite"/>
    </source>
</evidence>
<feature type="compositionally biased region" description="Basic and acidic residues" evidence="1">
    <location>
        <begin position="18"/>
        <end position="47"/>
    </location>
</feature>
<organism>
    <name type="scientific">Pyricularia oryzae (strain P131)</name>
    <name type="common">Rice blast fungus</name>
    <name type="synonym">Magnaporthe oryzae</name>
    <dbReference type="NCBI Taxonomy" id="1143193"/>
    <lineage>
        <taxon>Eukaryota</taxon>
        <taxon>Fungi</taxon>
        <taxon>Dikarya</taxon>
        <taxon>Ascomycota</taxon>
        <taxon>Pezizomycotina</taxon>
        <taxon>Sordariomycetes</taxon>
        <taxon>Sordariomycetidae</taxon>
        <taxon>Magnaporthales</taxon>
        <taxon>Pyriculariaceae</taxon>
        <taxon>Pyricularia</taxon>
    </lineage>
</organism>
<evidence type="ECO:0000313" key="2">
    <source>
        <dbReference type="EMBL" id="ELQ68060.1"/>
    </source>
</evidence>
<protein>
    <submittedName>
        <fullName evidence="2">Uncharacterized protein</fullName>
    </submittedName>
</protein>
<reference evidence="2" key="1">
    <citation type="journal article" date="2012" name="PLoS Genet.">
        <title>Comparative analysis of the genomes of two field isolates of the rice blast fungus Magnaporthe oryzae.</title>
        <authorList>
            <person name="Xue M."/>
            <person name="Yang J."/>
            <person name="Li Z."/>
            <person name="Hu S."/>
            <person name="Yao N."/>
            <person name="Dean R.A."/>
            <person name="Zhao W."/>
            <person name="Shen M."/>
            <person name="Zhang H."/>
            <person name="Li C."/>
            <person name="Liu L."/>
            <person name="Cao L."/>
            <person name="Xu X."/>
            <person name="Xing Y."/>
            <person name="Hsiang T."/>
            <person name="Zhang Z."/>
            <person name="Xu J.R."/>
            <person name="Peng Y.L."/>
        </authorList>
    </citation>
    <scope>NUCLEOTIDE SEQUENCE [LARGE SCALE GENOMIC DNA]</scope>
    <source>
        <strain evidence="2">P131</strain>
    </source>
</reference>
<accession>L7JKK0</accession>
<dbReference type="EMBL" id="JH795761">
    <property type="protein sequence ID" value="ELQ68060.1"/>
    <property type="molecule type" value="Genomic_DNA"/>
</dbReference>
<name>L7JKK0_PYRO1</name>
<gene>
    <name evidence="2" type="ORF">OOW_P131scaffold00267g19</name>
</gene>
<feature type="region of interest" description="Disordered" evidence="1">
    <location>
        <begin position="1"/>
        <end position="47"/>
    </location>
</feature>
<sequence length="47" mass="5557">MATPPEMLRATTEDQINEQEHQVKDDSAAKENDRHLFQDHPKHLLYQ</sequence>